<keyword evidence="1" id="KW-0732">Signal</keyword>
<reference evidence="3 4" key="1">
    <citation type="journal article" date="2011" name="Stand. Genomic Sci.">
        <title>Complete genome sequence of Haliscomenobacter hydrossis type strain (O).</title>
        <authorList>
            <consortium name="US DOE Joint Genome Institute (JGI-PGF)"/>
            <person name="Daligault H."/>
            <person name="Lapidus A."/>
            <person name="Zeytun A."/>
            <person name="Nolan M."/>
            <person name="Lucas S."/>
            <person name="Del Rio T.G."/>
            <person name="Tice H."/>
            <person name="Cheng J.F."/>
            <person name="Tapia R."/>
            <person name="Han C."/>
            <person name="Goodwin L."/>
            <person name="Pitluck S."/>
            <person name="Liolios K."/>
            <person name="Pagani I."/>
            <person name="Ivanova N."/>
            <person name="Huntemann M."/>
            <person name="Mavromatis K."/>
            <person name="Mikhailova N."/>
            <person name="Pati A."/>
            <person name="Chen A."/>
            <person name="Palaniappan K."/>
            <person name="Land M."/>
            <person name="Hauser L."/>
            <person name="Brambilla E.M."/>
            <person name="Rohde M."/>
            <person name="Verbarg S."/>
            <person name="Goker M."/>
            <person name="Bristow J."/>
            <person name="Eisen J.A."/>
            <person name="Markowitz V."/>
            <person name="Hugenholtz P."/>
            <person name="Kyrpides N.C."/>
            <person name="Klenk H.P."/>
            <person name="Woyke T."/>
        </authorList>
    </citation>
    <scope>NUCLEOTIDE SEQUENCE [LARGE SCALE GENOMIC DNA]</scope>
    <source>
        <strain evidence="4">ATCC 27775 / DSM 1100 / LMG 10767 / O</strain>
    </source>
</reference>
<feature type="signal peptide" evidence="1">
    <location>
        <begin position="1"/>
        <end position="19"/>
    </location>
</feature>
<proteinExistence type="predicted"/>
<dbReference type="eggNOG" id="COG0729">
    <property type="taxonomic scope" value="Bacteria"/>
</dbReference>
<dbReference type="GO" id="GO:0098046">
    <property type="term" value="C:type V protein secretion system complex"/>
    <property type="evidence" value="ECO:0007669"/>
    <property type="project" value="TreeGrafter"/>
</dbReference>
<organism evidence="3 4">
    <name type="scientific">Haliscomenobacter hydrossis (strain ATCC 27775 / DSM 1100 / LMG 10767 / O)</name>
    <dbReference type="NCBI Taxonomy" id="760192"/>
    <lineage>
        <taxon>Bacteria</taxon>
        <taxon>Pseudomonadati</taxon>
        <taxon>Bacteroidota</taxon>
        <taxon>Saprospiria</taxon>
        <taxon>Saprospirales</taxon>
        <taxon>Haliscomenobacteraceae</taxon>
        <taxon>Haliscomenobacter</taxon>
    </lineage>
</organism>
<dbReference type="Proteomes" id="UP000008461">
    <property type="component" value="Chromosome"/>
</dbReference>
<dbReference type="HOGENOM" id="CLU_030171_0_0_10"/>
<dbReference type="AlphaFoldDB" id="F4KZN3"/>
<dbReference type="InterPro" id="IPR051544">
    <property type="entry name" value="TPS_OM_transporter"/>
</dbReference>
<dbReference type="Gene3D" id="2.40.160.50">
    <property type="entry name" value="membrane protein fhac: a member of the omp85/tpsb transporter family"/>
    <property type="match status" value="1"/>
</dbReference>
<dbReference type="GO" id="GO:0008320">
    <property type="term" value="F:protein transmembrane transporter activity"/>
    <property type="evidence" value="ECO:0007669"/>
    <property type="project" value="TreeGrafter"/>
</dbReference>
<accession>F4KZN3</accession>
<evidence type="ECO:0000313" key="3">
    <source>
        <dbReference type="EMBL" id="AEE50469.1"/>
    </source>
</evidence>
<dbReference type="PANTHER" id="PTHR34597:SF3">
    <property type="entry name" value="OUTER MEMBRANE TRANSPORTER CDIB"/>
    <property type="match status" value="1"/>
</dbReference>
<evidence type="ECO:0000259" key="2">
    <source>
        <dbReference type="Pfam" id="PF03865"/>
    </source>
</evidence>
<dbReference type="Pfam" id="PF03865">
    <property type="entry name" value="ShlB"/>
    <property type="match status" value="1"/>
</dbReference>
<dbReference type="STRING" id="760192.Halhy_2600"/>
<sequence>MRIILLLCCFCDVSAALFAQKTLNIRSISPLPSSLNAAAYGYTDSLSLQNSLQRLISDLHQRAYLEASVDSLTYQDSTAQAWLHLGPAYRWARLRTNGIPSEWRRNADANLRSKGGWVDLAKLEAFKKEWVQTATNQGYPFAQIHLDSVEFSPGYLDATLRLDKGNLFRFDTLLLRGDANISPAYLQRYLGLQGKQLYDQSRVENIRERIQELPFLQLRNDPEVEFIGSRALVVLELDRQKASRFDFIIGVLPNSQQVKRLLITGTFEGELQNQFGRGERLYARFEQLRPSSPRLDVQFNYPFLANLPIGADFKLHLYRRDTAFLDLDVDFGIQYLLEGGDYLKVFWNQRSSRLLQLNEVSLLDSKSLPPTLDVSQASFGLEFQQQQLDYRLNPRRGWAFLGRGAAGTKRILPNSRVSELGLAYLYDTLQLRTFQYRLLSETEAYVPLGKNSTVKFKLSSGWTLANQAIYQNEQFRIGGNRLLRGFDEEFIFATHYAVGVAEYRLLLNRNSFLYSFLDYGWIANRTATLQEDYRAYGFGAGITFETRAGLFGLSLAVGTRAGTAPDFAGPKVHFGYVSLF</sequence>
<evidence type="ECO:0000256" key="1">
    <source>
        <dbReference type="SAM" id="SignalP"/>
    </source>
</evidence>
<keyword evidence="4" id="KW-1185">Reference proteome</keyword>
<gene>
    <name evidence="3" type="ordered locus">Halhy_2600</name>
</gene>
<dbReference type="InterPro" id="IPR005565">
    <property type="entry name" value="Hemolysn_activator_HlyB_C"/>
</dbReference>
<dbReference type="RefSeq" id="WP_013765017.1">
    <property type="nucleotide sequence ID" value="NC_015510.1"/>
</dbReference>
<reference key="2">
    <citation type="submission" date="2011-04" db="EMBL/GenBank/DDBJ databases">
        <title>Complete sequence of chromosome of Haliscomenobacter hydrossis DSM 1100.</title>
        <authorList>
            <consortium name="US DOE Joint Genome Institute (JGI-PGF)"/>
            <person name="Lucas S."/>
            <person name="Han J."/>
            <person name="Lapidus A."/>
            <person name="Bruce D."/>
            <person name="Goodwin L."/>
            <person name="Pitluck S."/>
            <person name="Peters L."/>
            <person name="Kyrpides N."/>
            <person name="Mavromatis K."/>
            <person name="Ivanova N."/>
            <person name="Ovchinnikova G."/>
            <person name="Pagani I."/>
            <person name="Daligault H."/>
            <person name="Detter J.C."/>
            <person name="Han C."/>
            <person name="Land M."/>
            <person name="Hauser L."/>
            <person name="Markowitz V."/>
            <person name="Cheng J.-F."/>
            <person name="Hugenholtz P."/>
            <person name="Woyke T."/>
            <person name="Wu D."/>
            <person name="Verbarg S."/>
            <person name="Frueling A."/>
            <person name="Brambilla E."/>
            <person name="Klenk H.-P."/>
            <person name="Eisen J.A."/>
        </authorList>
    </citation>
    <scope>NUCLEOTIDE SEQUENCE</scope>
    <source>
        <strain>DSM 1100</strain>
    </source>
</reference>
<evidence type="ECO:0000313" key="4">
    <source>
        <dbReference type="Proteomes" id="UP000008461"/>
    </source>
</evidence>
<dbReference type="EMBL" id="CP002691">
    <property type="protein sequence ID" value="AEE50469.1"/>
    <property type="molecule type" value="Genomic_DNA"/>
</dbReference>
<feature type="chain" id="PRO_5003317343" description="Haemolysin activator HlyB C-terminal domain-containing protein" evidence="1">
    <location>
        <begin position="20"/>
        <end position="580"/>
    </location>
</feature>
<dbReference type="OrthoDB" id="9811416at2"/>
<dbReference type="GO" id="GO:0046819">
    <property type="term" value="P:protein secretion by the type V secretion system"/>
    <property type="evidence" value="ECO:0007669"/>
    <property type="project" value="TreeGrafter"/>
</dbReference>
<protein>
    <recommendedName>
        <fullName evidence="2">Haemolysin activator HlyB C-terminal domain-containing protein</fullName>
    </recommendedName>
</protein>
<dbReference type="KEGG" id="hhy:Halhy_2600"/>
<dbReference type="PANTHER" id="PTHR34597">
    <property type="entry name" value="SLR1661 PROTEIN"/>
    <property type="match status" value="1"/>
</dbReference>
<feature type="domain" description="Haemolysin activator HlyB C-terminal" evidence="2">
    <location>
        <begin position="382"/>
        <end position="543"/>
    </location>
</feature>
<name>F4KZN3_HALH1</name>